<accession>A0ABM8VVJ9</accession>
<keyword evidence="3" id="KW-1185">Reference proteome</keyword>
<proteinExistence type="predicted"/>
<comment type="caution">
    <text evidence="2">The sequence shown here is derived from an EMBL/GenBank/DDBJ whole genome shotgun (WGS) entry which is preliminary data.</text>
</comment>
<organism evidence="2 3">
    <name type="scientific">Gigaspora margarita</name>
    <dbReference type="NCBI Taxonomy" id="4874"/>
    <lineage>
        <taxon>Eukaryota</taxon>
        <taxon>Fungi</taxon>
        <taxon>Fungi incertae sedis</taxon>
        <taxon>Mucoromycota</taxon>
        <taxon>Glomeromycotina</taxon>
        <taxon>Glomeromycetes</taxon>
        <taxon>Diversisporales</taxon>
        <taxon>Gigasporaceae</taxon>
        <taxon>Gigaspora</taxon>
    </lineage>
</organism>
<reference evidence="2 3" key="1">
    <citation type="submission" date="2021-06" db="EMBL/GenBank/DDBJ databases">
        <authorList>
            <person name="Kallberg Y."/>
            <person name="Tangrot J."/>
            <person name="Rosling A."/>
        </authorList>
    </citation>
    <scope>NUCLEOTIDE SEQUENCE [LARGE SCALE GENOMIC DNA]</scope>
    <source>
        <strain evidence="2 3">120-4 pot B 10/14</strain>
    </source>
</reference>
<dbReference type="Proteomes" id="UP000789901">
    <property type="component" value="Unassembled WGS sequence"/>
</dbReference>
<protein>
    <submittedName>
        <fullName evidence="2">4425_t:CDS:1</fullName>
    </submittedName>
</protein>
<evidence type="ECO:0000313" key="3">
    <source>
        <dbReference type="Proteomes" id="UP000789901"/>
    </source>
</evidence>
<name>A0ABM8VVJ9_GIGMA</name>
<evidence type="ECO:0000313" key="2">
    <source>
        <dbReference type="EMBL" id="CAG8457518.1"/>
    </source>
</evidence>
<evidence type="ECO:0000256" key="1">
    <source>
        <dbReference type="SAM" id="MobiDB-lite"/>
    </source>
</evidence>
<dbReference type="EMBL" id="CAJVQB010000008">
    <property type="protein sequence ID" value="CAG8457518.1"/>
    <property type="molecule type" value="Genomic_DNA"/>
</dbReference>
<gene>
    <name evidence="2" type="ORF">GMARGA_LOCUS134</name>
</gene>
<feature type="region of interest" description="Disordered" evidence="1">
    <location>
        <begin position="336"/>
        <end position="361"/>
    </location>
</feature>
<sequence length="409" mass="46732">MSSVTATENLVIKNTVNNISEISNVSTSEMDNVSENNEMEPLFVWDESAFEKAKMLADKKECNYDDEIEWEDLSYKSSETASLTIQSTESLNYLLEAQLIGTWEIDGEAFKSVKTDQLYTLGGHLFRRQGSGNQPFSLTSDNSEQKELLLTYLNSTLSFFDKTKSYTSDPPSLLYIKIALRLGQVNFTKIMENDLDLTPKNKEILENPNSLAEYQSAFPAYSEQLKLQISSAQSERDRIQTLLSEYIGDVVTLNKDRNAQSRKEAIWKLAEDLMSAFQLPDPTAHELFTNTMEINETGFSLISSCRRRHDVNIYKLSTLLSNNGKGKKRKCMDSVISKPITDNNNESEKNPPKRIRRSTSNSAKEILTQLLTCRSFSDDDQLLYKELQDVDPGWTNERVITYWRNQKNK</sequence>